<evidence type="ECO:0000313" key="2">
    <source>
        <dbReference type="EMBL" id="KAG7196276.1"/>
    </source>
</evidence>
<sequence>MNDLGNSNARISRNFNQPRTIQSSLESLSALYNSRNTHPAEDLEWLNSCEYISDRLKFLKALYKNIAILRRSKLRERARSLSNANSSSSVDLVRSNRGSSTMPATSETEATTNRGNVTSEPRSAGHNHNHQYLTVSDRNPMTVPVTMHLGIYLDNNSESRDEMDFEEDEVEDLASPGTKLTENDELHSRSISPAVKAERDLESGYGMTYVSSPITRELSAPLVNENGSMSESS</sequence>
<feature type="compositionally biased region" description="Low complexity" evidence="1">
    <location>
        <begin position="80"/>
        <end position="93"/>
    </location>
</feature>
<feature type="region of interest" description="Disordered" evidence="1">
    <location>
        <begin position="171"/>
        <end position="195"/>
    </location>
</feature>
<feature type="region of interest" description="Disordered" evidence="1">
    <location>
        <begin position="77"/>
        <end position="128"/>
    </location>
</feature>
<keyword evidence="3" id="KW-1185">Reference proteome</keyword>
<dbReference type="Proteomes" id="UP000790833">
    <property type="component" value="Unassembled WGS sequence"/>
</dbReference>
<comment type="caution">
    <text evidence="2">The sequence shown here is derived from an EMBL/GenBank/DDBJ whole genome shotgun (WGS) entry which is preliminary data.</text>
</comment>
<dbReference type="GeneID" id="66113665"/>
<feature type="compositionally biased region" description="Polar residues" evidence="1">
    <location>
        <begin position="96"/>
        <end position="121"/>
    </location>
</feature>
<evidence type="ECO:0000256" key="1">
    <source>
        <dbReference type="SAM" id="MobiDB-lite"/>
    </source>
</evidence>
<name>A0A9P8AKT7_9ASCO</name>
<proteinExistence type="predicted"/>
<organism evidence="2 3">
    <name type="scientific">Scheffersomyces spartinae</name>
    <dbReference type="NCBI Taxonomy" id="45513"/>
    <lineage>
        <taxon>Eukaryota</taxon>
        <taxon>Fungi</taxon>
        <taxon>Dikarya</taxon>
        <taxon>Ascomycota</taxon>
        <taxon>Saccharomycotina</taxon>
        <taxon>Pichiomycetes</taxon>
        <taxon>Debaryomycetaceae</taxon>
        <taxon>Scheffersomyces</taxon>
    </lineage>
</organism>
<dbReference type="EMBL" id="JAHMUF010000001">
    <property type="protein sequence ID" value="KAG7196276.1"/>
    <property type="molecule type" value="Genomic_DNA"/>
</dbReference>
<accession>A0A9P8AKT7</accession>
<dbReference type="AlphaFoldDB" id="A0A9P8AKT7"/>
<protein>
    <submittedName>
        <fullName evidence="2">Uncharacterized protein</fullName>
    </submittedName>
</protein>
<feature type="region of interest" description="Disordered" evidence="1">
    <location>
        <begin position="213"/>
        <end position="233"/>
    </location>
</feature>
<evidence type="ECO:0000313" key="3">
    <source>
        <dbReference type="Proteomes" id="UP000790833"/>
    </source>
</evidence>
<reference evidence="2" key="1">
    <citation type="submission" date="2021-03" db="EMBL/GenBank/DDBJ databases">
        <authorList>
            <person name="Palmer J.M."/>
        </authorList>
    </citation>
    <scope>NUCLEOTIDE SEQUENCE</scope>
    <source>
        <strain evidence="2">ARV_011</strain>
    </source>
</reference>
<dbReference type="RefSeq" id="XP_043051821.1">
    <property type="nucleotide sequence ID" value="XM_043191144.1"/>
</dbReference>
<gene>
    <name evidence="2" type="ORF">KQ657_000291</name>
</gene>